<dbReference type="SMART" id="SM00456">
    <property type="entry name" value="WW"/>
    <property type="match status" value="1"/>
</dbReference>
<feature type="compositionally biased region" description="Polar residues" evidence="4">
    <location>
        <begin position="131"/>
        <end position="140"/>
    </location>
</feature>
<feature type="compositionally biased region" description="Low complexity" evidence="4">
    <location>
        <begin position="883"/>
        <end position="905"/>
    </location>
</feature>
<dbReference type="InterPro" id="IPR036770">
    <property type="entry name" value="Ankyrin_rpt-contain_sf"/>
</dbReference>
<dbReference type="Pfam" id="PF00023">
    <property type="entry name" value="Ank"/>
    <property type="match status" value="1"/>
</dbReference>
<feature type="repeat" description="ANK" evidence="3">
    <location>
        <begin position="654"/>
        <end position="686"/>
    </location>
</feature>
<dbReference type="PANTHER" id="PTHR24198">
    <property type="entry name" value="ANKYRIN REPEAT AND PROTEIN KINASE DOMAIN-CONTAINING PROTEIN"/>
    <property type="match status" value="1"/>
</dbReference>
<feature type="compositionally biased region" description="Pro residues" evidence="4">
    <location>
        <begin position="784"/>
        <end position="800"/>
    </location>
</feature>
<dbReference type="CDD" id="cd00201">
    <property type="entry name" value="WW"/>
    <property type="match status" value="1"/>
</dbReference>
<accession>A0A9W7FS67</accession>
<dbReference type="SUPFAM" id="SSF48403">
    <property type="entry name" value="Ankyrin repeat"/>
    <property type="match status" value="2"/>
</dbReference>
<keyword evidence="7" id="KW-1185">Reference proteome</keyword>
<name>A0A9W7FS67_9STRA</name>
<dbReference type="Proteomes" id="UP001165122">
    <property type="component" value="Unassembled WGS sequence"/>
</dbReference>
<evidence type="ECO:0000313" key="7">
    <source>
        <dbReference type="Proteomes" id="UP001165122"/>
    </source>
</evidence>
<comment type="caution">
    <text evidence="6">The sequence shown here is derived from an EMBL/GenBank/DDBJ whole genome shotgun (WGS) entry which is preliminary data.</text>
</comment>
<evidence type="ECO:0000256" key="1">
    <source>
        <dbReference type="ARBA" id="ARBA00022737"/>
    </source>
</evidence>
<feature type="compositionally biased region" description="Basic and acidic residues" evidence="4">
    <location>
        <begin position="31"/>
        <end position="40"/>
    </location>
</feature>
<dbReference type="OrthoDB" id="194358at2759"/>
<feature type="compositionally biased region" description="Pro residues" evidence="4">
    <location>
        <begin position="402"/>
        <end position="412"/>
    </location>
</feature>
<protein>
    <recommendedName>
        <fullName evidence="5">WW domain-containing protein</fullName>
    </recommendedName>
</protein>
<gene>
    <name evidence="6" type="ORF">TrLO_g2826</name>
</gene>
<feature type="region of interest" description="Disordered" evidence="4">
    <location>
        <begin position="352"/>
        <end position="417"/>
    </location>
</feature>
<evidence type="ECO:0000313" key="6">
    <source>
        <dbReference type="EMBL" id="GMI17190.1"/>
    </source>
</evidence>
<evidence type="ECO:0000259" key="5">
    <source>
        <dbReference type="PROSITE" id="PS50020"/>
    </source>
</evidence>
<evidence type="ECO:0000256" key="2">
    <source>
        <dbReference type="ARBA" id="ARBA00023043"/>
    </source>
</evidence>
<reference evidence="7" key="1">
    <citation type="journal article" date="2023" name="Commun. Biol.">
        <title>Genome analysis of Parmales, the sister group of diatoms, reveals the evolutionary specialization of diatoms from phago-mixotrophs to photoautotrophs.</title>
        <authorList>
            <person name="Ban H."/>
            <person name="Sato S."/>
            <person name="Yoshikawa S."/>
            <person name="Yamada K."/>
            <person name="Nakamura Y."/>
            <person name="Ichinomiya M."/>
            <person name="Sato N."/>
            <person name="Blanc-Mathieu R."/>
            <person name="Endo H."/>
            <person name="Kuwata A."/>
            <person name="Ogata H."/>
        </authorList>
    </citation>
    <scope>NUCLEOTIDE SEQUENCE [LARGE SCALE GENOMIC DNA]</scope>
    <source>
        <strain evidence="7">NIES 3700</strain>
    </source>
</reference>
<dbReference type="InterPro" id="IPR002110">
    <property type="entry name" value="Ankyrin_rpt"/>
</dbReference>
<feature type="repeat" description="ANK" evidence="3">
    <location>
        <begin position="687"/>
        <end position="719"/>
    </location>
</feature>
<dbReference type="PROSITE" id="PS50297">
    <property type="entry name" value="ANK_REP_REGION"/>
    <property type="match status" value="4"/>
</dbReference>
<feature type="compositionally biased region" description="Polar residues" evidence="4">
    <location>
        <begin position="1112"/>
        <end position="1124"/>
    </location>
</feature>
<feature type="compositionally biased region" description="Low complexity" evidence="4">
    <location>
        <begin position="143"/>
        <end position="164"/>
    </location>
</feature>
<feature type="compositionally biased region" description="Pro residues" evidence="4">
    <location>
        <begin position="1008"/>
        <end position="1022"/>
    </location>
</feature>
<feature type="region of interest" description="Disordered" evidence="4">
    <location>
        <begin position="1112"/>
        <end position="1139"/>
    </location>
</feature>
<proteinExistence type="predicted"/>
<dbReference type="InterPro" id="IPR036020">
    <property type="entry name" value="WW_dom_sf"/>
</dbReference>
<feature type="compositionally biased region" description="Polar residues" evidence="4">
    <location>
        <begin position="96"/>
        <end position="114"/>
    </location>
</feature>
<keyword evidence="2 3" id="KW-0040">ANK repeat</keyword>
<dbReference type="SMART" id="SM00248">
    <property type="entry name" value="ANK"/>
    <property type="match status" value="6"/>
</dbReference>
<feature type="compositionally biased region" description="Polar residues" evidence="4">
    <location>
        <begin position="1"/>
        <end position="19"/>
    </location>
</feature>
<dbReference type="PROSITE" id="PS50088">
    <property type="entry name" value="ANK_REPEAT"/>
    <property type="match status" value="4"/>
</dbReference>
<feature type="compositionally biased region" description="Low complexity" evidence="4">
    <location>
        <begin position="921"/>
        <end position="938"/>
    </location>
</feature>
<evidence type="ECO:0000256" key="4">
    <source>
        <dbReference type="SAM" id="MobiDB-lite"/>
    </source>
</evidence>
<dbReference type="SUPFAM" id="SSF51045">
    <property type="entry name" value="WW domain"/>
    <property type="match status" value="1"/>
</dbReference>
<feature type="region of interest" description="Disordered" evidence="4">
    <location>
        <begin position="963"/>
        <end position="1098"/>
    </location>
</feature>
<dbReference type="PROSITE" id="PS50020">
    <property type="entry name" value="WW_DOMAIN_2"/>
    <property type="match status" value="1"/>
</dbReference>
<dbReference type="PROSITE" id="PS01159">
    <property type="entry name" value="WW_DOMAIN_1"/>
    <property type="match status" value="1"/>
</dbReference>
<feature type="repeat" description="ANK" evidence="3">
    <location>
        <begin position="621"/>
        <end position="653"/>
    </location>
</feature>
<feature type="region of interest" description="Disordered" evidence="4">
    <location>
        <begin position="758"/>
        <end position="949"/>
    </location>
</feature>
<feature type="region of interest" description="Disordered" evidence="4">
    <location>
        <begin position="1"/>
        <end position="182"/>
    </location>
</feature>
<dbReference type="InterPro" id="IPR001202">
    <property type="entry name" value="WW_dom"/>
</dbReference>
<feature type="compositionally biased region" description="Low complexity" evidence="4">
    <location>
        <begin position="1030"/>
        <end position="1041"/>
    </location>
</feature>
<dbReference type="Gene3D" id="1.25.40.20">
    <property type="entry name" value="Ankyrin repeat-containing domain"/>
    <property type="match status" value="2"/>
</dbReference>
<feature type="compositionally biased region" description="Pro residues" evidence="4">
    <location>
        <begin position="865"/>
        <end position="882"/>
    </location>
</feature>
<feature type="region of interest" description="Disordered" evidence="4">
    <location>
        <begin position="438"/>
        <end position="460"/>
    </location>
</feature>
<feature type="compositionally biased region" description="Pro residues" evidence="4">
    <location>
        <begin position="763"/>
        <end position="775"/>
    </location>
</feature>
<feature type="compositionally biased region" description="Polar residues" evidence="4">
    <location>
        <begin position="976"/>
        <end position="1006"/>
    </location>
</feature>
<organism evidence="6 7">
    <name type="scientific">Triparma laevis f. longispina</name>
    <dbReference type="NCBI Taxonomy" id="1714387"/>
    <lineage>
        <taxon>Eukaryota</taxon>
        <taxon>Sar</taxon>
        <taxon>Stramenopiles</taxon>
        <taxon>Ochrophyta</taxon>
        <taxon>Bolidophyceae</taxon>
        <taxon>Parmales</taxon>
        <taxon>Triparmaceae</taxon>
        <taxon>Triparma</taxon>
    </lineage>
</organism>
<dbReference type="Pfam" id="PF00397">
    <property type="entry name" value="WW"/>
    <property type="match status" value="1"/>
</dbReference>
<dbReference type="EMBL" id="BRXW01000280">
    <property type="protein sequence ID" value="GMI17190.1"/>
    <property type="molecule type" value="Genomic_DNA"/>
</dbReference>
<feature type="compositionally biased region" description="Acidic residues" evidence="4">
    <location>
        <begin position="116"/>
        <end position="125"/>
    </location>
</feature>
<dbReference type="AlphaFoldDB" id="A0A9W7FS67"/>
<feature type="compositionally biased region" description="Low complexity" evidence="4">
    <location>
        <begin position="801"/>
        <end position="812"/>
    </location>
</feature>
<dbReference type="Gene3D" id="2.20.70.10">
    <property type="match status" value="1"/>
</dbReference>
<dbReference type="PANTHER" id="PTHR24198:SF165">
    <property type="entry name" value="ANKYRIN REPEAT-CONTAINING PROTEIN-RELATED"/>
    <property type="match status" value="1"/>
</dbReference>
<feature type="domain" description="WW" evidence="5">
    <location>
        <begin position="410"/>
        <end position="443"/>
    </location>
</feature>
<dbReference type="Pfam" id="PF12796">
    <property type="entry name" value="Ank_2"/>
    <property type="match status" value="2"/>
</dbReference>
<keyword evidence="1" id="KW-0677">Repeat</keyword>
<evidence type="ECO:0000256" key="3">
    <source>
        <dbReference type="PROSITE-ProRule" id="PRU00023"/>
    </source>
</evidence>
<feature type="repeat" description="ANK" evidence="3">
    <location>
        <begin position="292"/>
        <end position="324"/>
    </location>
</feature>
<feature type="compositionally biased region" description="Polar residues" evidence="4">
    <location>
        <begin position="848"/>
        <end position="858"/>
    </location>
</feature>
<sequence length="1139" mass="123552">MDPSMSAPQNSKSNNQSALTLARNLASRSKNLHDAAKELNRSSPPPASTVSPPEAQVPPDPNGGEGGSLADPATLPRRRSSVQQIVQQFEEKLTLERTSNATPDTMSQASSNLMDYSDDEEDESQSELSFSMDSVNSFNPPGNLARALASNSANPNPNPNTSLPHHLRPPKAPPSPSSSINNHYISSTEVSPVPWEMVNSMQDNPNLSYPASEEEPQYKLNPKFINVPVSSSPPQQGMQLLIGNGADANSADGDLQTPLHIICSKPKGTQSLADCANLLISHSADVNAVDKQGNVPLHLAVMNGHEDLTALLVAAGSDLAAVDGNGNNALHLAAVVGELGCMQAIVLAQSGQSVEAPVPQEEEERHEELYEERYEEDQNNTHTATDQMAQEEHFAMESSSPTPAPAPAPAPTPSAWVPCTTETGNVYYYNTVTGNSSWDNPFLSPEPPQQQQQQQYEQYEEEIQGLVSPTNAPATTTNSSRLVDNDTLVDTDHFTDADDDHEMDTLSSPNNMDMDILDNPDPNADPHMEDTHMAIWNKFFQNAMTRGHGKQTNPLISPQNWGKPLEDHDYFEVLGLAFDSNGASGQNSQSSALFASVLRSEIENVEKLLLMGAPATCADKVGRTPLHHACRIGDRKIVAILCDYGADVDFTDSQGNSPLHIAAVRGVESVLRFLLETAAQVHIQNKNGDSPLHLAVWHGNRPCCKSLLEYSADVDAKNGGGLNCFDNVMARSPMAYRMPKALYKTMAFVDELLRSKGIRTLSPLPPPNQGQPQPQPHSTAPQLQYPPQPQQQQYAPPPPQQQQQYRQQQQPFQPQPQPYPSHDMQDVYEPVPHPRSSRLDRPRSPMSDTNSITSSEGLFSNGGGMPPPPPPPLQQQPQPYPSPHSQQQYSLYSQPQPQQQQQQQQFYARYQGPPQIPNPSPRNSSPSDLSRNSSSRASPHSDESTNSAGVWGAVATGATSLFGKLFSGPAAGQPKSDFQSDLTETMSQSSYNSKGSGNLTSLTSMLQPAPPPPPRSPPPPPPTDREVMRSRNNSVGSSRSEGGNEGMVLNLSRPPLDVQVALAQKQQQGGYGGTPPPQQQQHSVQVGPMTTGHSGGIPEDVQLALNARLHQQYQRPPQTQNSLRSRYVDTPFNLDSNAP</sequence>